<dbReference type="PROSITE" id="PS50293">
    <property type="entry name" value="TPR_REGION"/>
    <property type="match status" value="4"/>
</dbReference>
<accession>A0A225DSP6</accession>
<dbReference type="SUPFAM" id="SSF52540">
    <property type="entry name" value="P-loop containing nucleoside triphosphate hydrolases"/>
    <property type="match status" value="1"/>
</dbReference>
<dbReference type="EMBL" id="NIDE01000011">
    <property type="protein sequence ID" value="OWK39107.1"/>
    <property type="molecule type" value="Genomic_DNA"/>
</dbReference>
<feature type="repeat" description="TPR" evidence="3">
    <location>
        <begin position="217"/>
        <end position="250"/>
    </location>
</feature>
<gene>
    <name evidence="4" type="ORF">FRUB_06189</name>
</gene>
<evidence type="ECO:0000313" key="4">
    <source>
        <dbReference type="EMBL" id="OWK39107.1"/>
    </source>
</evidence>
<keyword evidence="1" id="KW-0677">Repeat</keyword>
<keyword evidence="2 3" id="KW-0802">TPR repeat</keyword>
<dbReference type="Pfam" id="PF13424">
    <property type="entry name" value="TPR_12"/>
    <property type="match status" value="2"/>
</dbReference>
<feature type="repeat" description="TPR" evidence="3">
    <location>
        <begin position="319"/>
        <end position="352"/>
    </location>
</feature>
<dbReference type="Proteomes" id="UP000214646">
    <property type="component" value="Unassembled WGS sequence"/>
</dbReference>
<dbReference type="Pfam" id="PF13432">
    <property type="entry name" value="TPR_16"/>
    <property type="match status" value="1"/>
</dbReference>
<reference evidence="5" key="1">
    <citation type="submission" date="2017-06" db="EMBL/GenBank/DDBJ databases">
        <title>Genome analysis of Fimbriiglobus ruber SP5, the first member of the order Planctomycetales with confirmed chitinolytic capability.</title>
        <authorList>
            <person name="Ravin N.V."/>
            <person name="Rakitin A.L."/>
            <person name="Ivanova A.A."/>
            <person name="Beletsky A.V."/>
            <person name="Kulichevskaya I.S."/>
            <person name="Mardanov A.V."/>
            <person name="Dedysh S.N."/>
        </authorList>
    </citation>
    <scope>NUCLEOTIDE SEQUENCE [LARGE SCALE GENOMIC DNA]</scope>
    <source>
        <strain evidence="5">SP5</strain>
    </source>
</reference>
<feature type="repeat" description="TPR" evidence="3">
    <location>
        <begin position="115"/>
        <end position="148"/>
    </location>
</feature>
<evidence type="ECO:0000256" key="1">
    <source>
        <dbReference type="ARBA" id="ARBA00022737"/>
    </source>
</evidence>
<organism evidence="4 5">
    <name type="scientific">Fimbriiglobus ruber</name>
    <dbReference type="NCBI Taxonomy" id="1908690"/>
    <lineage>
        <taxon>Bacteria</taxon>
        <taxon>Pseudomonadati</taxon>
        <taxon>Planctomycetota</taxon>
        <taxon>Planctomycetia</taxon>
        <taxon>Gemmatales</taxon>
        <taxon>Gemmataceae</taxon>
        <taxon>Fimbriiglobus</taxon>
    </lineage>
</organism>
<dbReference type="PANTHER" id="PTHR44858:SF1">
    <property type="entry name" value="UDP-N-ACETYLGLUCOSAMINE--PEPTIDE N-ACETYLGLUCOSAMINYLTRANSFERASE SPINDLY-RELATED"/>
    <property type="match status" value="1"/>
</dbReference>
<feature type="repeat" description="TPR" evidence="3">
    <location>
        <begin position="251"/>
        <end position="284"/>
    </location>
</feature>
<dbReference type="PROSITE" id="PS50005">
    <property type="entry name" value="TPR"/>
    <property type="match status" value="10"/>
</dbReference>
<dbReference type="SUPFAM" id="SSF48452">
    <property type="entry name" value="TPR-like"/>
    <property type="match status" value="2"/>
</dbReference>
<evidence type="ECO:0000256" key="2">
    <source>
        <dbReference type="ARBA" id="ARBA00022803"/>
    </source>
</evidence>
<sequence length="704" mass="78587">MYRQFLSEQPEHPDALHLLGVVALQQGENGRAVEYIGRAIARNPDNAAYHVNLAEAYRGLGQLDRAAECCRTALSIRPQSAEAANNLGMVLLAQGRTAEAADQFREALRLKPDFGMACNNVGNALRLLGDFDGAVTHFRRATRIDPDLAEAHSNLGQLLLERHQPHEALAHLRNAVRLRPGLAEARNNLGNALREMGRVGEARQSYAEALRVNPNLAMTYNNMGQALQEENALDDALAWYQRALQLAPGSARTQTNLASLLAEQERYDEAVTVYRRALELDPTYAKAHSGLGSVRHEQGHFEQAQAHYREALGHEPDLPATLCALGTVYEELGDFKGAENFWRTALGHDPNLAGAYSALATMLRGKLPDDDLAAMRRLLADPDLHDGRRSALHFGLAQILDAHGAYGEAGESLRQANVLALAGREKRGQSYDPTEHARFVSGMMTACSPAFFERVRGIGLDSERPIFIVGLPRSGTTLTEQILASHSRVFGAGELRFARDDFETLAAGDDRRLDALSRLDQLTASRVGEQHLVRLRGLNVDRPHVADKMPDNYLYLGLLAALFPKAKFIHCRRDLRDIAASCWMTNFRHIRWANDVDHIASRFEEYHRIMNHWRRVLPVRVLEVEYEETVADLERMARLLVGWCGLDWEPACLAFHEGKRPVRTASVSQVRQPIYKRSVARWKHYESVLGALFDRLVQNCTVAA</sequence>
<dbReference type="Gene3D" id="1.25.40.10">
    <property type="entry name" value="Tetratricopeptide repeat domain"/>
    <property type="match status" value="5"/>
</dbReference>
<dbReference type="SMART" id="SM00028">
    <property type="entry name" value="TPR"/>
    <property type="match status" value="10"/>
</dbReference>
<dbReference type="Pfam" id="PF13414">
    <property type="entry name" value="TPR_11"/>
    <property type="match status" value="2"/>
</dbReference>
<dbReference type="AlphaFoldDB" id="A0A225DSP6"/>
<feature type="repeat" description="TPR" evidence="3">
    <location>
        <begin position="47"/>
        <end position="80"/>
    </location>
</feature>
<dbReference type="PANTHER" id="PTHR44858">
    <property type="entry name" value="TETRATRICOPEPTIDE REPEAT PROTEIN 6"/>
    <property type="match status" value="1"/>
</dbReference>
<keyword evidence="5" id="KW-1185">Reference proteome</keyword>
<evidence type="ECO:0000313" key="5">
    <source>
        <dbReference type="Proteomes" id="UP000214646"/>
    </source>
</evidence>
<dbReference type="InterPro" id="IPR027417">
    <property type="entry name" value="P-loop_NTPase"/>
</dbReference>
<protein>
    <submittedName>
        <fullName evidence="4">TPR domain protein, putative component of TonB system</fullName>
    </submittedName>
</protein>
<dbReference type="InterPro" id="IPR019734">
    <property type="entry name" value="TPR_rpt"/>
</dbReference>
<feature type="repeat" description="TPR" evidence="3">
    <location>
        <begin position="183"/>
        <end position="216"/>
    </location>
</feature>
<feature type="repeat" description="TPR" evidence="3">
    <location>
        <begin position="81"/>
        <end position="114"/>
    </location>
</feature>
<dbReference type="Pfam" id="PF13469">
    <property type="entry name" value="Sulfotransfer_3"/>
    <property type="match status" value="1"/>
</dbReference>
<comment type="caution">
    <text evidence="4">The sequence shown here is derived from an EMBL/GenBank/DDBJ whole genome shotgun (WGS) entry which is preliminary data.</text>
</comment>
<dbReference type="InterPro" id="IPR050498">
    <property type="entry name" value="Ycf3"/>
</dbReference>
<feature type="repeat" description="TPR" evidence="3">
    <location>
        <begin position="285"/>
        <end position="318"/>
    </location>
</feature>
<dbReference type="Gene3D" id="3.40.50.300">
    <property type="entry name" value="P-loop containing nucleotide triphosphate hydrolases"/>
    <property type="match status" value="1"/>
</dbReference>
<feature type="repeat" description="TPR" evidence="3">
    <location>
        <begin position="149"/>
        <end position="182"/>
    </location>
</feature>
<name>A0A225DSP6_9BACT</name>
<feature type="repeat" description="TPR" evidence="3">
    <location>
        <begin position="13"/>
        <end position="46"/>
    </location>
</feature>
<proteinExistence type="predicted"/>
<evidence type="ECO:0000256" key="3">
    <source>
        <dbReference type="PROSITE-ProRule" id="PRU00339"/>
    </source>
</evidence>
<dbReference type="InterPro" id="IPR011990">
    <property type="entry name" value="TPR-like_helical_dom_sf"/>
</dbReference>